<sequence>MAHLSRTPKIEDVAIPEDGREATMAGQLFSVAALSHAVSGSVGGNVAMLAFYPLDQLVMRAQAAGHGKSRNPLSAIKHVIKVEGIGGLYRGMGSTLMTLFAANFIYFYAFHILRIGFTRSKASRALGKRLGITRAFFNLALGTLAGAINVAFVQPLWVANARLKLQGTEGHGKARYKGVTDVLSTVYREEGVSKLWAGVSSSLLLCLNPAIQFAVYETVKKLLVRRNEKGGRATLTSIQAFVLGAMSKWIATLSTYPLQVAQTRLRFQSSKDLSTTRGAVSYHGTFDCIAKIYKFEGWQGLFRGVQTKLWHSTLISALMFLTYEKIQAAVEKVVVSQLQRRGGAHKIKL</sequence>
<dbReference type="Pfam" id="PF00153">
    <property type="entry name" value="Mito_carr"/>
    <property type="match status" value="3"/>
</dbReference>
<dbReference type="SUPFAM" id="SSF103506">
    <property type="entry name" value="Mitochondrial carrier"/>
    <property type="match status" value="1"/>
</dbReference>
<dbReference type="AlphaFoldDB" id="A0A6U4U508"/>
<keyword evidence="7 9" id="KW-0472">Membrane</keyword>
<dbReference type="PANTHER" id="PTHR45939">
    <property type="entry name" value="PEROXISOMAL MEMBRANE PROTEIN PMP34-RELATED"/>
    <property type="match status" value="1"/>
</dbReference>
<evidence type="ECO:0000256" key="1">
    <source>
        <dbReference type="ARBA" id="ARBA00004585"/>
    </source>
</evidence>
<keyword evidence="8" id="KW-0576">Peroxisome</keyword>
<dbReference type="GO" id="GO:0015228">
    <property type="term" value="F:coenzyme A transmembrane transporter activity"/>
    <property type="evidence" value="ECO:0007669"/>
    <property type="project" value="TreeGrafter"/>
</dbReference>
<proteinExistence type="inferred from homology"/>
<evidence type="ECO:0000256" key="4">
    <source>
        <dbReference type="ARBA" id="ARBA00022692"/>
    </source>
</evidence>
<dbReference type="GO" id="GO:0005778">
    <property type="term" value="C:peroxisomal membrane"/>
    <property type="evidence" value="ECO:0007669"/>
    <property type="project" value="UniProtKB-SubCell"/>
</dbReference>
<dbReference type="GO" id="GO:0005347">
    <property type="term" value="F:ATP transmembrane transporter activity"/>
    <property type="evidence" value="ECO:0007669"/>
    <property type="project" value="TreeGrafter"/>
</dbReference>
<gene>
    <name evidence="13" type="ORF">HAND00432_LOCUS7916</name>
    <name evidence="12" type="ORF">HAND1043_LOCUS13915</name>
</gene>
<keyword evidence="6 11" id="KW-1133">Transmembrane helix</keyword>
<dbReference type="EMBL" id="HBFX01013250">
    <property type="protein sequence ID" value="CAD8953379.1"/>
    <property type="molecule type" value="Transcribed_RNA"/>
</dbReference>
<evidence type="ECO:0000256" key="3">
    <source>
        <dbReference type="ARBA" id="ARBA00022448"/>
    </source>
</evidence>
<feature type="transmembrane region" description="Helical" evidence="11">
    <location>
        <begin position="28"/>
        <end position="52"/>
    </location>
</feature>
<dbReference type="Gene3D" id="1.50.40.10">
    <property type="entry name" value="Mitochondrial carrier domain"/>
    <property type="match status" value="1"/>
</dbReference>
<dbReference type="PROSITE" id="PS50920">
    <property type="entry name" value="SOLCAR"/>
    <property type="match status" value="3"/>
</dbReference>
<dbReference type="GO" id="GO:0051724">
    <property type="term" value="F:NAD transmembrane transporter activity"/>
    <property type="evidence" value="ECO:0007669"/>
    <property type="project" value="TreeGrafter"/>
</dbReference>
<feature type="repeat" description="Solcar" evidence="9">
    <location>
        <begin position="31"/>
        <end position="116"/>
    </location>
</feature>
<evidence type="ECO:0000313" key="13">
    <source>
        <dbReference type="EMBL" id="CAD8953379.1"/>
    </source>
</evidence>
<evidence type="ECO:0000256" key="10">
    <source>
        <dbReference type="RuleBase" id="RU000488"/>
    </source>
</evidence>
<evidence type="ECO:0000256" key="6">
    <source>
        <dbReference type="ARBA" id="ARBA00022989"/>
    </source>
</evidence>
<dbReference type="GO" id="GO:0015217">
    <property type="term" value="F:ADP transmembrane transporter activity"/>
    <property type="evidence" value="ECO:0007669"/>
    <property type="project" value="TreeGrafter"/>
</dbReference>
<organism evidence="13">
    <name type="scientific">Hemiselmis andersenii</name>
    <name type="common">Cryptophyte alga</name>
    <dbReference type="NCBI Taxonomy" id="464988"/>
    <lineage>
        <taxon>Eukaryota</taxon>
        <taxon>Cryptophyceae</taxon>
        <taxon>Cryptomonadales</taxon>
        <taxon>Hemiselmidaceae</taxon>
        <taxon>Hemiselmis</taxon>
    </lineage>
</organism>
<comment type="similarity">
    <text evidence="2 10">Belongs to the mitochondrial carrier (TC 2.A.29) family.</text>
</comment>
<dbReference type="InterPro" id="IPR023395">
    <property type="entry name" value="MCP_dom_sf"/>
</dbReference>
<feature type="transmembrane region" description="Helical" evidence="11">
    <location>
        <begin position="96"/>
        <end position="115"/>
    </location>
</feature>
<comment type="subcellular location">
    <subcellularLocation>
        <location evidence="1">Peroxisome membrane</location>
        <topology evidence="1">Multi-pass membrane protein</topology>
    </subcellularLocation>
</comment>
<protein>
    <submittedName>
        <fullName evidence="13">Uncharacterized protein</fullName>
    </submittedName>
</protein>
<evidence type="ECO:0000256" key="7">
    <source>
        <dbReference type="ARBA" id="ARBA00023136"/>
    </source>
</evidence>
<accession>A0A6U4U508</accession>
<name>A0A6U4U508_HEMAN</name>
<dbReference type="PANTHER" id="PTHR45939:SF5">
    <property type="entry name" value="PEROXISOMAL MEMBRANE PROTEIN PMP34"/>
    <property type="match status" value="1"/>
</dbReference>
<dbReference type="InterPro" id="IPR018108">
    <property type="entry name" value="MCP_transmembrane"/>
</dbReference>
<dbReference type="EMBL" id="HBFK01022503">
    <property type="protein sequence ID" value="CAD8747418.1"/>
    <property type="molecule type" value="Transcribed_RNA"/>
</dbReference>
<feature type="repeat" description="Solcar" evidence="9">
    <location>
        <begin position="133"/>
        <end position="222"/>
    </location>
</feature>
<evidence type="ECO:0000256" key="8">
    <source>
        <dbReference type="ARBA" id="ARBA00023140"/>
    </source>
</evidence>
<keyword evidence="4 9" id="KW-0812">Transmembrane</keyword>
<evidence type="ECO:0000256" key="2">
    <source>
        <dbReference type="ARBA" id="ARBA00006375"/>
    </source>
</evidence>
<reference evidence="13" key="1">
    <citation type="submission" date="2021-01" db="EMBL/GenBank/DDBJ databases">
        <authorList>
            <person name="Corre E."/>
            <person name="Pelletier E."/>
            <person name="Niang G."/>
            <person name="Scheremetjew M."/>
            <person name="Finn R."/>
            <person name="Kale V."/>
            <person name="Holt S."/>
            <person name="Cochrane G."/>
            <person name="Meng A."/>
            <person name="Brown T."/>
            <person name="Cohen L."/>
        </authorList>
    </citation>
    <scope>NUCLEOTIDE SEQUENCE</scope>
    <source>
        <strain evidence="12">CCMP441</strain>
        <strain evidence="13">CCMP644</strain>
    </source>
</reference>
<dbReference type="GO" id="GO:0080122">
    <property type="term" value="F:AMP transmembrane transporter activity"/>
    <property type="evidence" value="ECO:0007669"/>
    <property type="project" value="TreeGrafter"/>
</dbReference>
<dbReference type="GO" id="GO:0044610">
    <property type="term" value="F:FMN transmembrane transporter activity"/>
    <property type="evidence" value="ECO:0007669"/>
    <property type="project" value="TreeGrafter"/>
</dbReference>
<keyword evidence="3 10" id="KW-0813">Transport</keyword>
<evidence type="ECO:0000256" key="9">
    <source>
        <dbReference type="PROSITE-ProRule" id="PRU00282"/>
    </source>
</evidence>
<dbReference type="InterPro" id="IPR052217">
    <property type="entry name" value="Mito/Peroxisomal_Carrier"/>
</dbReference>
<feature type="repeat" description="Solcar" evidence="9">
    <location>
        <begin position="235"/>
        <end position="329"/>
    </location>
</feature>
<evidence type="ECO:0000313" key="12">
    <source>
        <dbReference type="EMBL" id="CAD8747418.1"/>
    </source>
</evidence>
<feature type="transmembrane region" description="Helical" evidence="11">
    <location>
        <begin position="136"/>
        <end position="157"/>
    </location>
</feature>
<evidence type="ECO:0000256" key="11">
    <source>
        <dbReference type="SAM" id="Phobius"/>
    </source>
</evidence>
<dbReference type="GO" id="GO:0015230">
    <property type="term" value="F:FAD transmembrane transporter activity"/>
    <property type="evidence" value="ECO:0007669"/>
    <property type="project" value="TreeGrafter"/>
</dbReference>
<evidence type="ECO:0000256" key="5">
    <source>
        <dbReference type="ARBA" id="ARBA00022737"/>
    </source>
</evidence>
<keyword evidence="5" id="KW-0677">Repeat</keyword>